<name>A0A834J3Y5_VESVU</name>
<accession>A0A834J3Y5</accession>
<dbReference type="AlphaFoldDB" id="A0A834J3Y5"/>
<proteinExistence type="predicted"/>
<dbReference type="Proteomes" id="UP000614350">
    <property type="component" value="Unassembled WGS sequence"/>
</dbReference>
<gene>
    <name evidence="1" type="ORF">HZH66_014364</name>
</gene>
<keyword evidence="2" id="KW-1185">Reference proteome</keyword>
<sequence>MTRREGLFLDGARWKIAAVERRDFGFAIEKFNKREDDSSKALRGKINCLVAWVCYFSISDKSRVYSSLLYLSTSDRFASCVNRVEILDSGRRSFVRLRLYETPNNFEKGETISLVPSIFSFRDNIHLGLEFRGKKSQDLFALTSLC</sequence>
<evidence type="ECO:0000313" key="1">
    <source>
        <dbReference type="EMBL" id="KAF7380009.1"/>
    </source>
</evidence>
<protein>
    <submittedName>
        <fullName evidence="1">Uncharacterized protein</fullName>
    </submittedName>
</protein>
<organism evidence="1 2">
    <name type="scientific">Vespula vulgaris</name>
    <name type="common">Yellow jacket</name>
    <name type="synonym">Wasp</name>
    <dbReference type="NCBI Taxonomy" id="7454"/>
    <lineage>
        <taxon>Eukaryota</taxon>
        <taxon>Metazoa</taxon>
        <taxon>Ecdysozoa</taxon>
        <taxon>Arthropoda</taxon>
        <taxon>Hexapoda</taxon>
        <taxon>Insecta</taxon>
        <taxon>Pterygota</taxon>
        <taxon>Neoptera</taxon>
        <taxon>Endopterygota</taxon>
        <taxon>Hymenoptera</taxon>
        <taxon>Apocrita</taxon>
        <taxon>Aculeata</taxon>
        <taxon>Vespoidea</taxon>
        <taxon>Vespidae</taxon>
        <taxon>Vespinae</taxon>
        <taxon>Vespula</taxon>
    </lineage>
</organism>
<dbReference type="EMBL" id="JACSEA010000022">
    <property type="protein sequence ID" value="KAF7380009.1"/>
    <property type="molecule type" value="Genomic_DNA"/>
</dbReference>
<reference evidence="1" key="1">
    <citation type="journal article" date="2020" name="G3 (Bethesda)">
        <title>High-Quality Assemblies for Three Invasive Social Wasps from the &lt;i&gt;Vespula&lt;/i&gt; Genus.</title>
        <authorList>
            <person name="Harrop T.W.R."/>
            <person name="Guhlin J."/>
            <person name="McLaughlin G.M."/>
            <person name="Permina E."/>
            <person name="Stockwell P."/>
            <person name="Gilligan J."/>
            <person name="Le Lec M.F."/>
            <person name="Gruber M.A.M."/>
            <person name="Quinn O."/>
            <person name="Lovegrove M."/>
            <person name="Duncan E.J."/>
            <person name="Remnant E.J."/>
            <person name="Van Eeckhoven J."/>
            <person name="Graham B."/>
            <person name="Knapp R.A."/>
            <person name="Langford K.W."/>
            <person name="Kronenberg Z."/>
            <person name="Press M.O."/>
            <person name="Eacker S.M."/>
            <person name="Wilson-Rankin E.E."/>
            <person name="Purcell J."/>
            <person name="Lester P.J."/>
            <person name="Dearden P.K."/>
        </authorList>
    </citation>
    <scope>NUCLEOTIDE SEQUENCE</scope>
    <source>
        <strain evidence="1">Marl-1</strain>
    </source>
</reference>
<comment type="caution">
    <text evidence="1">The sequence shown here is derived from an EMBL/GenBank/DDBJ whole genome shotgun (WGS) entry which is preliminary data.</text>
</comment>
<evidence type="ECO:0000313" key="2">
    <source>
        <dbReference type="Proteomes" id="UP000614350"/>
    </source>
</evidence>